<comment type="similarity">
    <text evidence="1">Belongs to the transferase hexapeptide repeat family.</text>
</comment>
<accession>A0A4Q9JU51</accession>
<feature type="binding site" evidence="3">
    <location>
        <position position="154"/>
    </location>
    <ligand>
        <name>acetyl-CoA</name>
        <dbReference type="ChEBI" id="CHEBI:57288"/>
    </ligand>
</feature>
<name>A0A4Q9JU51_9BACT</name>
<dbReference type="SUPFAM" id="SSF51161">
    <property type="entry name" value="Trimeric LpxA-like enzymes"/>
    <property type="match status" value="1"/>
</dbReference>
<feature type="site" description="Increases basicity of active site His" evidence="2">
    <location>
        <position position="125"/>
    </location>
</feature>
<dbReference type="Gene3D" id="2.160.10.10">
    <property type="entry name" value="Hexapeptide repeat proteins"/>
    <property type="match status" value="1"/>
</dbReference>
<evidence type="ECO:0000313" key="5">
    <source>
        <dbReference type="EMBL" id="TBR80495.1"/>
    </source>
</evidence>
<evidence type="ECO:0000256" key="3">
    <source>
        <dbReference type="PIRSR" id="PIRSR620019-2"/>
    </source>
</evidence>
<evidence type="ECO:0000259" key="4">
    <source>
        <dbReference type="Pfam" id="PF17836"/>
    </source>
</evidence>
<organism evidence="5 6">
    <name type="scientific">Campylobacter novaezeelandiae</name>
    <dbReference type="NCBI Taxonomy" id="2267891"/>
    <lineage>
        <taxon>Bacteria</taxon>
        <taxon>Pseudomonadati</taxon>
        <taxon>Campylobacterota</taxon>
        <taxon>Epsilonproteobacteria</taxon>
        <taxon>Campylobacterales</taxon>
        <taxon>Campylobacteraceae</taxon>
        <taxon>Campylobacter</taxon>
    </lineage>
</organism>
<feature type="binding site" evidence="3">
    <location>
        <begin position="35"/>
        <end position="36"/>
    </location>
    <ligand>
        <name>substrate</name>
    </ligand>
</feature>
<feature type="active site" description="Proton acceptor" evidence="2">
    <location>
        <position position="124"/>
    </location>
</feature>
<reference evidence="5 6" key="1">
    <citation type="submission" date="2018-07" db="EMBL/GenBank/DDBJ databases">
        <title>Campylobacter zealandensis sp. nov., isolated from birds and water in New Zealand.</title>
        <authorList>
            <person name="Wilkinson D.A."/>
            <person name="Biggs P.J."/>
            <person name="French N.P."/>
            <person name="Midwinter A.C."/>
        </authorList>
    </citation>
    <scope>NUCLEOTIDE SEQUENCE [LARGE SCALE GENOMIC DNA]</scope>
    <source>
        <strain evidence="5 6">B423b</strain>
    </source>
</reference>
<dbReference type="InterPro" id="IPR011004">
    <property type="entry name" value="Trimer_LpxA-like_sf"/>
</dbReference>
<keyword evidence="5" id="KW-0808">Transferase</keyword>
<dbReference type="InterPro" id="IPR020019">
    <property type="entry name" value="AcTrfase_PglD-like"/>
</dbReference>
<gene>
    <name evidence="5" type="ORF">DU473_05555</name>
</gene>
<feature type="domain" description="PglD N-terminal" evidence="4">
    <location>
        <begin position="6"/>
        <end position="67"/>
    </location>
</feature>
<dbReference type="CDD" id="cd03360">
    <property type="entry name" value="LbH_AT_putative"/>
    <property type="match status" value="1"/>
</dbReference>
<dbReference type="RefSeq" id="WP_131164119.1">
    <property type="nucleotide sequence ID" value="NZ_JAENKT010000100.1"/>
</dbReference>
<dbReference type="PANTHER" id="PTHR43300">
    <property type="entry name" value="ACETYLTRANSFERASE"/>
    <property type="match status" value="1"/>
</dbReference>
<dbReference type="GO" id="GO:0016740">
    <property type="term" value="F:transferase activity"/>
    <property type="evidence" value="ECO:0007669"/>
    <property type="project" value="UniProtKB-KW"/>
</dbReference>
<protein>
    <submittedName>
        <fullName evidence="5">Acetyltransferase</fullName>
    </submittedName>
</protein>
<sequence>MERTKKIYIYGAGGHGLVCADVAKSLGYEECIFLDDNKGVKFSKDLPKWDIFVAIGDNSIREKVFNTIKENGFKIVNLIHPSAIVSPSAFLEESGILIMPCVVVNAKAFIAKGVILNTSCVVEHECKIDTFSHISVGAKMAGNVKIGKKCFMGINSCILPNLTMADNSILGAGAVLTRDITEKGTYIGVPARSIKDKL</sequence>
<evidence type="ECO:0000313" key="6">
    <source>
        <dbReference type="Proteomes" id="UP000292583"/>
    </source>
</evidence>
<feature type="binding site" evidence="3">
    <location>
        <position position="133"/>
    </location>
    <ligand>
        <name>acetyl-CoA</name>
        <dbReference type="ChEBI" id="CHEBI:57288"/>
    </ligand>
</feature>
<feature type="binding site" evidence="3">
    <location>
        <position position="56"/>
    </location>
    <ligand>
        <name>substrate</name>
    </ligand>
</feature>
<keyword evidence="6" id="KW-1185">Reference proteome</keyword>
<dbReference type="EMBL" id="QPGR01000009">
    <property type="protein sequence ID" value="TBR80495.1"/>
    <property type="molecule type" value="Genomic_DNA"/>
</dbReference>
<comment type="caution">
    <text evidence="5">The sequence shown here is derived from an EMBL/GenBank/DDBJ whole genome shotgun (WGS) entry which is preliminary data.</text>
</comment>
<dbReference type="Gene3D" id="3.40.50.20">
    <property type="match status" value="1"/>
</dbReference>
<dbReference type="NCBIfam" id="TIGR03570">
    <property type="entry name" value="NeuD_NnaD"/>
    <property type="match status" value="1"/>
</dbReference>
<proteinExistence type="inferred from homology"/>
<dbReference type="PANTHER" id="PTHR43300:SF7">
    <property type="entry name" value="UDP-N-ACETYLBACILLOSAMINE N-ACETYLTRANSFERASE"/>
    <property type="match status" value="1"/>
</dbReference>
<evidence type="ECO:0000256" key="1">
    <source>
        <dbReference type="ARBA" id="ARBA00007274"/>
    </source>
</evidence>
<dbReference type="AlphaFoldDB" id="A0A4Q9JU51"/>
<dbReference type="InterPro" id="IPR041561">
    <property type="entry name" value="PglD_N"/>
</dbReference>
<dbReference type="Proteomes" id="UP000292583">
    <property type="component" value="Unassembled WGS sequence"/>
</dbReference>
<dbReference type="OrthoDB" id="9801456at2"/>
<dbReference type="InterPro" id="IPR050179">
    <property type="entry name" value="Trans_hexapeptide_repeat"/>
</dbReference>
<evidence type="ECO:0000256" key="2">
    <source>
        <dbReference type="PIRSR" id="PIRSR620019-1"/>
    </source>
</evidence>
<dbReference type="Pfam" id="PF17836">
    <property type="entry name" value="PglD_N"/>
    <property type="match status" value="1"/>
</dbReference>